<evidence type="ECO:0000313" key="2">
    <source>
        <dbReference type="EMBL" id="DBA28435.1"/>
    </source>
</evidence>
<comment type="caution">
    <text evidence="2">The sequence shown here is derived from an EMBL/GenBank/DDBJ whole genome shotgun (WGS) entry which is preliminary data.</text>
</comment>
<dbReference type="EMBL" id="DYDO01000003">
    <property type="protein sequence ID" value="DBA28435.1"/>
    <property type="molecule type" value="Genomic_DNA"/>
</dbReference>
<keyword evidence="3" id="KW-1185">Reference proteome</keyword>
<dbReference type="InterPro" id="IPR028227">
    <property type="entry name" value="UPF0449"/>
</dbReference>
<sequence>MTSRAKKRIVLPSRPEPPTVEQILEDVSCAVASDPVIVCDVSEETFIPTHDASSEANKQYLQSCSYVQLNNKLKEAQNELKERCEALRSSGMTLGSVIEELREAAM</sequence>
<organism evidence="2 3">
    <name type="scientific">Pyxicephalus adspersus</name>
    <name type="common">African bullfrog</name>
    <dbReference type="NCBI Taxonomy" id="30357"/>
    <lineage>
        <taxon>Eukaryota</taxon>
        <taxon>Metazoa</taxon>
        <taxon>Chordata</taxon>
        <taxon>Craniata</taxon>
        <taxon>Vertebrata</taxon>
        <taxon>Euteleostomi</taxon>
        <taxon>Amphibia</taxon>
        <taxon>Batrachia</taxon>
        <taxon>Anura</taxon>
        <taxon>Neobatrachia</taxon>
        <taxon>Ranoidea</taxon>
        <taxon>Pyxicephalidae</taxon>
        <taxon>Pyxicephalinae</taxon>
        <taxon>Pyxicephalus</taxon>
    </lineage>
</organism>
<dbReference type="Proteomes" id="UP001181693">
    <property type="component" value="Unassembled WGS sequence"/>
</dbReference>
<dbReference type="Pfam" id="PF15136">
    <property type="entry name" value="UPF0449"/>
    <property type="match status" value="1"/>
</dbReference>
<gene>
    <name evidence="2" type="ORF">GDO54_008799</name>
</gene>
<evidence type="ECO:0000256" key="1">
    <source>
        <dbReference type="ARBA" id="ARBA00006137"/>
    </source>
</evidence>
<reference evidence="2" key="1">
    <citation type="thesis" date="2020" institute="ProQuest LLC" country="789 East Eisenhower Parkway, Ann Arbor, MI, USA">
        <title>Comparative Genomics and Chromosome Evolution.</title>
        <authorList>
            <person name="Mudd A.B."/>
        </authorList>
    </citation>
    <scope>NUCLEOTIDE SEQUENCE</scope>
    <source>
        <strain evidence="2">1538</strain>
        <tissue evidence="2">Blood</tissue>
    </source>
</reference>
<name>A0AAV3AKU8_PYXAD</name>
<accession>A0AAV3AKU8</accession>
<dbReference type="PANTHER" id="PTHR34766">
    <property type="entry name" value="UPF0449 PROTEIN C19ORF25"/>
    <property type="match status" value="1"/>
</dbReference>
<comment type="similarity">
    <text evidence="1">Belongs to the UPF0449 family.</text>
</comment>
<evidence type="ECO:0000313" key="3">
    <source>
        <dbReference type="Proteomes" id="UP001181693"/>
    </source>
</evidence>
<protein>
    <submittedName>
        <fullName evidence="2">Uncharacterized protein</fullName>
    </submittedName>
</protein>
<proteinExistence type="inferred from homology"/>
<dbReference type="PANTHER" id="PTHR34766:SF1">
    <property type="entry name" value="UPF0449 PROTEIN C19ORF25"/>
    <property type="match status" value="1"/>
</dbReference>
<dbReference type="AlphaFoldDB" id="A0AAV3AKU8"/>